<dbReference type="AlphaFoldDB" id="K1QMU6"/>
<dbReference type="SUPFAM" id="SSF101898">
    <property type="entry name" value="NHL repeat"/>
    <property type="match status" value="1"/>
</dbReference>
<feature type="domain" description="B box-type" evidence="1">
    <location>
        <begin position="23"/>
        <end position="68"/>
    </location>
</feature>
<dbReference type="InterPro" id="IPR047153">
    <property type="entry name" value="TRIM45/56/19-like"/>
</dbReference>
<accession>K1QMU6</accession>
<dbReference type="HOGENOM" id="CLU_007742_5_2_1"/>
<dbReference type="PANTHER" id="PTHR25462">
    <property type="entry name" value="BONUS, ISOFORM C-RELATED"/>
    <property type="match status" value="1"/>
</dbReference>
<gene>
    <name evidence="2" type="ORF">CGI_10019296</name>
</gene>
<reference evidence="2" key="1">
    <citation type="journal article" date="2012" name="Nature">
        <title>The oyster genome reveals stress adaptation and complexity of shell formation.</title>
        <authorList>
            <person name="Zhang G."/>
            <person name="Fang X."/>
            <person name="Guo X."/>
            <person name="Li L."/>
            <person name="Luo R."/>
            <person name="Xu F."/>
            <person name="Yang P."/>
            <person name="Zhang L."/>
            <person name="Wang X."/>
            <person name="Qi H."/>
            <person name="Xiong Z."/>
            <person name="Que H."/>
            <person name="Xie Y."/>
            <person name="Holland P.W."/>
            <person name="Paps J."/>
            <person name="Zhu Y."/>
            <person name="Wu F."/>
            <person name="Chen Y."/>
            <person name="Wang J."/>
            <person name="Peng C."/>
            <person name="Meng J."/>
            <person name="Yang L."/>
            <person name="Liu J."/>
            <person name="Wen B."/>
            <person name="Zhang N."/>
            <person name="Huang Z."/>
            <person name="Zhu Q."/>
            <person name="Feng Y."/>
            <person name="Mount A."/>
            <person name="Hedgecock D."/>
            <person name="Xu Z."/>
            <person name="Liu Y."/>
            <person name="Domazet-Loso T."/>
            <person name="Du Y."/>
            <person name="Sun X."/>
            <person name="Zhang S."/>
            <person name="Liu B."/>
            <person name="Cheng P."/>
            <person name="Jiang X."/>
            <person name="Li J."/>
            <person name="Fan D."/>
            <person name="Wang W."/>
            <person name="Fu W."/>
            <person name="Wang T."/>
            <person name="Wang B."/>
            <person name="Zhang J."/>
            <person name="Peng Z."/>
            <person name="Li Y."/>
            <person name="Li N."/>
            <person name="Wang J."/>
            <person name="Chen M."/>
            <person name="He Y."/>
            <person name="Tan F."/>
            <person name="Song X."/>
            <person name="Zheng Q."/>
            <person name="Huang R."/>
            <person name="Yang H."/>
            <person name="Du X."/>
            <person name="Chen L."/>
            <person name="Yang M."/>
            <person name="Gaffney P.M."/>
            <person name="Wang S."/>
            <person name="Luo L."/>
            <person name="She Z."/>
            <person name="Ming Y."/>
            <person name="Huang W."/>
            <person name="Zhang S."/>
            <person name="Huang B."/>
            <person name="Zhang Y."/>
            <person name="Qu T."/>
            <person name="Ni P."/>
            <person name="Miao G."/>
            <person name="Wang J."/>
            <person name="Wang Q."/>
            <person name="Steinberg C.E."/>
            <person name="Wang H."/>
            <person name="Li N."/>
            <person name="Qian L."/>
            <person name="Zhang G."/>
            <person name="Li Y."/>
            <person name="Yang H."/>
            <person name="Liu X."/>
            <person name="Wang J."/>
            <person name="Yin Y."/>
            <person name="Wang J."/>
        </authorList>
    </citation>
    <scope>NUCLEOTIDE SEQUENCE [LARGE SCALE GENOMIC DNA]</scope>
    <source>
        <strain evidence="2">05x7-T-G4-1.051#20</strain>
    </source>
</reference>
<dbReference type="GO" id="GO:0008270">
    <property type="term" value="F:zinc ion binding"/>
    <property type="evidence" value="ECO:0007669"/>
    <property type="project" value="InterPro"/>
</dbReference>
<name>K1QMU6_MAGGI</name>
<dbReference type="Gene3D" id="2.120.10.30">
    <property type="entry name" value="TolB, C-terminal domain"/>
    <property type="match status" value="1"/>
</dbReference>
<dbReference type="SUPFAM" id="SSF57845">
    <property type="entry name" value="B-box zinc-binding domain"/>
    <property type="match status" value="1"/>
</dbReference>
<dbReference type="PROSITE" id="PS50119">
    <property type="entry name" value="ZF_BBOX"/>
    <property type="match status" value="2"/>
</dbReference>
<dbReference type="SMART" id="SM00336">
    <property type="entry name" value="BBOX"/>
    <property type="match status" value="2"/>
</dbReference>
<feature type="domain" description="B box-type" evidence="1">
    <location>
        <begin position="77"/>
        <end position="114"/>
    </location>
</feature>
<protein>
    <submittedName>
        <fullName evidence="2">Brain tumor protein</fullName>
    </submittedName>
</protein>
<organism evidence="2">
    <name type="scientific">Magallana gigas</name>
    <name type="common">Pacific oyster</name>
    <name type="synonym">Crassostrea gigas</name>
    <dbReference type="NCBI Taxonomy" id="29159"/>
    <lineage>
        <taxon>Eukaryota</taxon>
        <taxon>Metazoa</taxon>
        <taxon>Spiralia</taxon>
        <taxon>Lophotrochozoa</taxon>
        <taxon>Mollusca</taxon>
        <taxon>Bivalvia</taxon>
        <taxon>Autobranchia</taxon>
        <taxon>Pteriomorphia</taxon>
        <taxon>Ostreida</taxon>
        <taxon>Ostreoidea</taxon>
        <taxon>Ostreidae</taxon>
        <taxon>Magallana</taxon>
    </lineage>
</organism>
<evidence type="ECO:0000259" key="1">
    <source>
        <dbReference type="PROSITE" id="PS50119"/>
    </source>
</evidence>
<evidence type="ECO:0000313" key="2">
    <source>
        <dbReference type="EMBL" id="EKC38132.1"/>
    </source>
</evidence>
<dbReference type="Pfam" id="PF00643">
    <property type="entry name" value="zf-B_box"/>
    <property type="match status" value="1"/>
</dbReference>
<dbReference type="InterPro" id="IPR000315">
    <property type="entry name" value="Znf_B-box"/>
</dbReference>
<sequence>MRVGNDSHKLRECLTMDPRQSAQDVLRCHLCETPVPPLYCKICNIHLCLVCAGGHLLDETTEHKVVPFKTRGMITKCKKHSSKICELYCEHCDIPICSLCIASKEHQTHNVDDIMHGLENKMTVLQQDLQELEKSLSPKYQEIASSVSNQKADLIKHSEKMTTAIDKHGDNLHKEIDNIIKNLKSGLDETNSKYLALLRKQEDEIAQTISEITQSIADLKKLRDSSDVSLVSSYKSRNAELKRLPPKLKFSLPSFTPRGCPKYISENRNLDICVSDYGAHAVVVVNQAGKLRFTYTGPPSITKVPFYPFGITTDSQSRILTSDYCNHRIHIIDQYGQFLRYIDNCDLKNPGGLCVDNRDNLFVVECTRSKVKKIQYYT</sequence>
<dbReference type="CDD" id="cd19756">
    <property type="entry name" value="Bbox2"/>
    <property type="match status" value="1"/>
</dbReference>
<dbReference type="PANTHER" id="PTHR25462:SF296">
    <property type="entry name" value="MEIOTIC P26, ISOFORM F"/>
    <property type="match status" value="1"/>
</dbReference>
<dbReference type="SUPFAM" id="SSF58113">
    <property type="entry name" value="Apolipoprotein A-I"/>
    <property type="match status" value="1"/>
</dbReference>
<dbReference type="InParanoid" id="K1QMU6"/>
<proteinExistence type="predicted"/>
<dbReference type="InterPro" id="IPR011042">
    <property type="entry name" value="6-blade_b-propeller_TolB-like"/>
</dbReference>
<dbReference type="Gene3D" id="3.30.160.60">
    <property type="entry name" value="Classic Zinc Finger"/>
    <property type="match status" value="1"/>
</dbReference>
<dbReference type="EMBL" id="JH817097">
    <property type="protein sequence ID" value="EKC38132.1"/>
    <property type="molecule type" value="Genomic_DNA"/>
</dbReference>